<organism evidence="3 4">
    <name type="scientific">Streptomyces liangshanensis</name>
    <dbReference type="NCBI Taxonomy" id="2717324"/>
    <lineage>
        <taxon>Bacteria</taxon>
        <taxon>Bacillati</taxon>
        <taxon>Actinomycetota</taxon>
        <taxon>Actinomycetes</taxon>
        <taxon>Kitasatosporales</taxon>
        <taxon>Streptomycetaceae</taxon>
        <taxon>Streptomyces</taxon>
    </lineage>
</organism>
<evidence type="ECO:0000259" key="2">
    <source>
        <dbReference type="Pfam" id="PF20182"/>
    </source>
</evidence>
<evidence type="ECO:0000256" key="1">
    <source>
        <dbReference type="SAM" id="Phobius"/>
    </source>
</evidence>
<dbReference type="Pfam" id="PF20182">
    <property type="entry name" value="DUF6545"/>
    <property type="match status" value="1"/>
</dbReference>
<reference evidence="3 4" key="1">
    <citation type="submission" date="2020-03" db="EMBL/GenBank/DDBJ databases">
        <title>A novel species.</title>
        <authorList>
            <person name="Gao J."/>
        </authorList>
    </citation>
    <scope>NUCLEOTIDE SEQUENCE [LARGE SCALE GENOMIC DNA]</scope>
    <source>
        <strain evidence="3 4">QMT-12</strain>
    </source>
</reference>
<feature type="domain" description="DUF6545" evidence="2">
    <location>
        <begin position="265"/>
        <end position="407"/>
    </location>
</feature>
<name>A0A6G9H145_9ACTN</name>
<sequence>MSTNDLIDLCTTIPLWLVVAVRSYQEWRDRKKSLDPAKTSGKRAILATFAALTVAATLRLASIEDALINATGIKDAAVLPKHLAVMVACILLVGWVESVVPPREKEPVWRRWVALKPRLVILITACVCASVVFPYASPSVISPDGSRDFASAQYGDVAGTVHLALYLLTMGAALAPSAILCLTVARRTDDRLLRLCMRLMAAGAGIGAFYPVYRLSFLLCGFTGWEFPLDEAEFQRGGALIQLVTILLVIVGSSVRGAELLLRAVRQRRGLIALRPLWVELVSVLPPDVILRHLKRGTSDRDDRYRFRDLYGRLDERVVDISDAWFTLLPWISEDTRDRALEIAHDRGLQGDDADAAREAITLRVARMKCVEGEDYTTQPAGFQMPMYNDLLANASWLARVAHHYTSPHLVEAANALTDPRIPREVSA</sequence>
<dbReference type="InterPro" id="IPR046675">
    <property type="entry name" value="DUF6545"/>
</dbReference>
<keyword evidence="4" id="KW-1185">Reference proteome</keyword>
<feature type="transmembrane region" description="Helical" evidence="1">
    <location>
        <begin position="239"/>
        <end position="262"/>
    </location>
</feature>
<feature type="transmembrane region" description="Helical" evidence="1">
    <location>
        <begin position="197"/>
        <end position="219"/>
    </location>
</feature>
<dbReference type="NCBIfam" id="NF042915">
    <property type="entry name" value="MAB_1171c_fam"/>
    <property type="match status" value="1"/>
</dbReference>
<dbReference type="InterPro" id="IPR050039">
    <property type="entry name" value="MAB_1171c-like"/>
</dbReference>
<dbReference type="RefSeq" id="WP_167030734.1">
    <property type="nucleotide sequence ID" value="NZ_CP050177.1"/>
</dbReference>
<protein>
    <recommendedName>
        <fullName evidence="2">DUF6545 domain-containing protein</fullName>
    </recommendedName>
</protein>
<feature type="transmembrane region" description="Helical" evidence="1">
    <location>
        <begin position="120"/>
        <end position="141"/>
    </location>
</feature>
<keyword evidence="1" id="KW-0472">Membrane</keyword>
<gene>
    <name evidence="3" type="ORF">HA039_17805</name>
</gene>
<feature type="transmembrane region" description="Helical" evidence="1">
    <location>
        <begin position="161"/>
        <end position="185"/>
    </location>
</feature>
<dbReference type="KEGG" id="slia:HA039_17805"/>
<evidence type="ECO:0000313" key="4">
    <source>
        <dbReference type="Proteomes" id="UP000501179"/>
    </source>
</evidence>
<proteinExistence type="predicted"/>
<accession>A0A6G9H145</accession>
<keyword evidence="1" id="KW-0812">Transmembrane</keyword>
<feature type="transmembrane region" description="Helical" evidence="1">
    <location>
        <begin position="6"/>
        <end position="24"/>
    </location>
</feature>
<dbReference type="Proteomes" id="UP000501179">
    <property type="component" value="Chromosome"/>
</dbReference>
<dbReference type="EMBL" id="CP050177">
    <property type="protein sequence ID" value="QIQ03931.1"/>
    <property type="molecule type" value="Genomic_DNA"/>
</dbReference>
<evidence type="ECO:0000313" key="3">
    <source>
        <dbReference type="EMBL" id="QIQ03931.1"/>
    </source>
</evidence>
<feature type="transmembrane region" description="Helical" evidence="1">
    <location>
        <begin position="44"/>
        <end position="63"/>
    </location>
</feature>
<dbReference type="AlphaFoldDB" id="A0A6G9H145"/>
<keyword evidence="1" id="KW-1133">Transmembrane helix</keyword>
<feature type="transmembrane region" description="Helical" evidence="1">
    <location>
        <begin position="83"/>
        <end position="100"/>
    </location>
</feature>